<dbReference type="CDD" id="cd03257">
    <property type="entry name" value="ABC_NikE_OppD_transporters"/>
    <property type="match status" value="1"/>
</dbReference>
<dbReference type="GO" id="GO:0005524">
    <property type="term" value="F:ATP binding"/>
    <property type="evidence" value="ECO:0007669"/>
    <property type="project" value="UniProtKB-KW"/>
</dbReference>
<evidence type="ECO:0000259" key="8">
    <source>
        <dbReference type="PROSITE" id="PS50893"/>
    </source>
</evidence>
<proteinExistence type="inferred from homology"/>
<dbReference type="SUPFAM" id="SSF52540">
    <property type="entry name" value="P-loop containing nucleoside triphosphate hydrolases"/>
    <property type="match status" value="1"/>
</dbReference>
<keyword evidence="10" id="KW-1185">Reference proteome</keyword>
<evidence type="ECO:0000313" key="10">
    <source>
        <dbReference type="Proteomes" id="UP000214973"/>
    </source>
</evidence>
<dbReference type="GO" id="GO:0005886">
    <property type="term" value="C:plasma membrane"/>
    <property type="evidence" value="ECO:0007669"/>
    <property type="project" value="UniProtKB-SubCell"/>
</dbReference>
<comment type="similarity">
    <text evidence="2">Belongs to the ABC transporter superfamily.</text>
</comment>
<dbReference type="InterPro" id="IPR017871">
    <property type="entry name" value="ABC_transporter-like_CS"/>
</dbReference>
<protein>
    <submittedName>
        <fullName evidence="9">Glutathione import ATP-binding protein GsiA</fullName>
        <ecNumber evidence="9">3.6.3.-</ecNumber>
    </submittedName>
</protein>
<dbReference type="EMBL" id="LT906470">
    <property type="protein sequence ID" value="SNV59737.1"/>
    <property type="molecule type" value="Genomic_DNA"/>
</dbReference>
<dbReference type="EC" id="3.6.3.-" evidence="9"/>
<dbReference type="Pfam" id="PF08352">
    <property type="entry name" value="oligo_HPY"/>
    <property type="match status" value="1"/>
</dbReference>
<dbReference type="Gene3D" id="3.40.50.300">
    <property type="entry name" value="P-loop containing nucleotide triphosphate hydrolases"/>
    <property type="match status" value="1"/>
</dbReference>
<dbReference type="InterPro" id="IPR027417">
    <property type="entry name" value="P-loop_NTPase"/>
</dbReference>
<dbReference type="InterPro" id="IPR050388">
    <property type="entry name" value="ABC_Ni/Peptide_Import"/>
</dbReference>
<comment type="subcellular location">
    <subcellularLocation>
        <location evidence="1">Cell membrane</location>
        <topology evidence="1">Peripheral membrane protein</topology>
    </subcellularLocation>
</comment>
<evidence type="ECO:0000256" key="2">
    <source>
        <dbReference type="ARBA" id="ARBA00005417"/>
    </source>
</evidence>
<feature type="domain" description="ABC transporter" evidence="8">
    <location>
        <begin position="6"/>
        <end position="258"/>
    </location>
</feature>
<sequence length="326" mass="36028">MNNQIIDVRNVSITIDTFQGPLRVIRNQDLTLKAGEILGIVGESGCGKSVLVNSLMGLLPSGKTRIKADSFVIDGHDCLAYDEDDWNELRGTTVAMVFQDPMTSLNPILTIGEQLYEVIERSNAYGDDYDEKAIAIDLLMKMGLSTPEKRLSQYPHELSGGMRQRVCIAMAVAGRPKILICDEPTTALDVTTEAQILRLMQTLAVEAGIGIIFISHNLRVIAQLCDRVMVLYAGKCVESATVDGIFNDPRHPYTIGLLLALPQGKWHGELKALEGQPPDLFNLPRGCSFNPRCKWAMRICGKRIPMDVDVAENHQFACWLSKLEGL</sequence>
<dbReference type="PANTHER" id="PTHR43297">
    <property type="entry name" value="OLIGOPEPTIDE TRANSPORT ATP-BINDING PROTEIN APPD"/>
    <property type="match status" value="1"/>
</dbReference>
<name>A0A239YLR8_9FIRM</name>
<evidence type="ECO:0000256" key="3">
    <source>
        <dbReference type="ARBA" id="ARBA00022448"/>
    </source>
</evidence>
<dbReference type="RefSeq" id="WP_095065452.1">
    <property type="nucleotide sequence ID" value="NZ_LT906470.1"/>
</dbReference>
<evidence type="ECO:0000256" key="7">
    <source>
        <dbReference type="ARBA" id="ARBA00023136"/>
    </source>
</evidence>
<accession>A0A239YLR8</accession>
<dbReference type="FunFam" id="3.40.50.300:FF:000016">
    <property type="entry name" value="Oligopeptide ABC transporter ATP-binding component"/>
    <property type="match status" value="1"/>
</dbReference>
<evidence type="ECO:0000256" key="6">
    <source>
        <dbReference type="ARBA" id="ARBA00022840"/>
    </source>
</evidence>
<dbReference type="SMART" id="SM00382">
    <property type="entry name" value="AAA"/>
    <property type="match status" value="1"/>
</dbReference>
<dbReference type="InterPro" id="IPR013563">
    <property type="entry name" value="Oligopep_ABC_C"/>
</dbReference>
<keyword evidence="7" id="KW-0472">Membrane</keyword>
<dbReference type="Pfam" id="PF00005">
    <property type="entry name" value="ABC_tran"/>
    <property type="match status" value="1"/>
</dbReference>
<dbReference type="InterPro" id="IPR003439">
    <property type="entry name" value="ABC_transporter-like_ATP-bd"/>
</dbReference>
<dbReference type="GO" id="GO:0016887">
    <property type="term" value="F:ATP hydrolysis activity"/>
    <property type="evidence" value="ECO:0007669"/>
    <property type="project" value="InterPro"/>
</dbReference>
<dbReference type="PROSITE" id="PS50893">
    <property type="entry name" value="ABC_TRANSPORTER_2"/>
    <property type="match status" value="1"/>
</dbReference>
<dbReference type="KEGG" id="vrm:44547418_00505"/>
<dbReference type="PANTHER" id="PTHR43297:SF2">
    <property type="entry name" value="DIPEPTIDE TRANSPORT ATP-BINDING PROTEIN DPPD"/>
    <property type="match status" value="1"/>
</dbReference>
<dbReference type="GO" id="GO:0015833">
    <property type="term" value="P:peptide transport"/>
    <property type="evidence" value="ECO:0007669"/>
    <property type="project" value="InterPro"/>
</dbReference>
<gene>
    <name evidence="9" type="primary">gsiA_3</name>
    <name evidence="9" type="ORF">SAMEA44547418_00505</name>
</gene>
<keyword evidence="4" id="KW-1003">Cell membrane</keyword>
<organism evidence="9 10">
    <name type="scientific">Veillonella rodentium</name>
    <dbReference type="NCBI Taxonomy" id="248315"/>
    <lineage>
        <taxon>Bacteria</taxon>
        <taxon>Bacillati</taxon>
        <taxon>Bacillota</taxon>
        <taxon>Negativicutes</taxon>
        <taxon>Veillonellales</taxon>
        <taxon>Veillonellaceae</taxon>
        <taxon>Veillonella</taxon>
    </lineage>
</organism>
<dbReference type="InterPro" id="IPR003593">
    <property type="entry name" value="AAA+_ATPase"/>
</dbReference>
<keyword evidence="6 9" id="KW-0067">ATP-binding</keyword>
<dbReference type="PROSITE" id="PS00211">
    <property type="entry name" value="ABC_TRANSPORTER_1"/>
    <property type="match status" value="1"/>
</dbReference>
<dbReference type="Proteomes" id="UP000214973">
    <property type="component" value="Chromosome 1"/>
</dbReference>
<evidence type="ECO:0000256" key="1">
    <source>
        <dbReference type="ARBA" id="ARBA00004202"/>
    </source>
</evidence>
<evidence type="ECO:0000256" key="5">
    <source>
        <dbReference type="ARBA" id="ARBA00022741"/>
    </source>
</evidence>
<dbReference type="NCBIfam" id="TIGR01727">
    <property type="entry name" value="oligo_HPY"/>
    <property type="match status" value="1"/>
</dbReference>
<reference evidence="9 10" key="1">
    <citation type="submission" date="2017-06" db="EMBL/GenBank/DDBJ databases">
        <authorList>
            <consortium name="Pathogen Informatics"/>
        </authorList>
    </citation>
    <scope>NUCLEOTIDE SEQUENCE [LARGE SCALE GENOMIC DNA]</scope>
    <source>
        <strain evidence="9 10">NCTC12018</strain>
    </source>
</reference>
<keyword evidence="5" id="KW-0547">Nucleotide-binding</keyword>
<keyword evidence="3" id="KW-0813">Transport</keyword>
<dbReference type="AlphaFoldDB" id="A0A239YLR8"/>
<keyword evidence="9" id="KW-0378">Hydrolase</keyword>
<evidence type="ECO:0000256" key="4">
    <source>
        <dbReference type="ARBA" id="ARBA00022475"/>
    </source>
</evidence>
<evidence type="ECO:0000313" key="9">
    <source>
        <dbReference type="EMBL" id="SNV59737.1"/>
    </source>
</evidence>